<dbReference type="AlphaFoldDB" id="A0A8S2NHU7"/>
<protein>
    <submittedName>
        <fullName evidence="3">Uncharacterized protein</fullName>
    </submittedName>
</protein>
<feature type="region of interest" description="Disordered" evidence="1">
    <location>
        <begin position="83"/>
        <end position="105"/>
    </location>
</feature>
<sequence length="105" mass="12001">MSGEIRFHGENIYPDPIEDPEVILFDEPTSALDPISTAKVEDLMKELKKNFTIVLVTHSREQAKRLSDKIVFFVNGEIEEQGPPTQLFKNPLSPKTKNYLSTKRL</sequence>
<reference evidence="3" key="1">
    <citation type="submission" date="2021-02" db="EMBL/GenBank/DDBJ databases">
        <authorList>
            <person name="Nowell W R."/>
        </authorList>
    </citation>
    <scope>NUCLEOTIDE SEQUENCE</scope>
</reference>
<name>A0A8S2NHU7_9BILA</name>
<evidence type="ECO:0000256" key="1">
    <source>
        <dbReference type="SAM" id="MobiDB-lite"/>
    </source>
</evidence>
<accession>A0A8S2NHU7</accession>
<evidence type="ECO:0000313" key="3">
    <source>
        <dbReference type="EMBL" id="CAF4001914.1"/>
    </source>
</evidence>
<proteinExistence type="predicted"/>
<dbReference type="PANTHER" id="PTHR43423:SF1">
    <property type="entry name" value="ABC TRANSPORTER I FAMILY MEMBER 17"/>
    <property type="match status" value="1"/>
</dbReference>
<dbReference type="Proteomes" id="UP000677228">
    <property type="component" value="Unassembled WGS sequence"/>
</dbReference>
<dbReference type="EMBL" id="CAJNOK010013759">
    <property type="protein sequence ID" value="CAF1191471.1"/>
    <property type="molecule type" value="Genomic_DNA"/>
</dbReference>
<gene>
    <name evidence="2" type="ORF">OVA965_LOCUS23530</name>
    <name evidence="3" type="ORF">TMI583_LOCUS24250</name>
</gene>
<evidence type="ECO:0000313" key="4">
    <source>
        <dbReference type="Proteomes" id="UP000682733"/>
    </source>
</evidence>
<dbReference type="Proteomes" id="UP000682733">
    <property type="component" value="Unassembled WGS sequence"/>
</dbReference>
<dbReference type="EMBL" id="CAJOBA010035289">
    <property type="protein sequence ID" value="CAF4001914.1"/>
    <property type="molecule type" value="Genomic_DNA"/>
</dbReference>
<dbReference type="SUPFAM" id="SSF52540">
    <property type="entry name" value="P-loop containing nucleoside triphosphate hydrolases"/>
    <property type="match status" value="1"/>
</dbReference>
<dbReference type="Gene3D" id="3.40.50.300">
    <property type="entry name" value="P-loop containing nucleotide triphosphate hydrolases"/>
    <property type="match status" value="1"/>
</dbReference>
<evidence type="ECO:0000313" key="2">
    <source>
        <dbReference type="EMBL" id="CAF1191471.1"/>
    </source>
</evidence>
<dbReference type="PANTHER" id="PTHR43423">
    <property type="entry name" value="ABC TRANSPORTER I FAMILY MEMBER 17"/>
    <property type="match status" value="1"/>
</dbReference>
<dbReference type="InterPro" id="IPR027417">
    <property type="entry name" value="P-loop_NTPase"/>
</dbReference>
<organism evidence="3 4">
    <name type="scientific">Didymodactylos carnosus</name>
    <dbReference type="NCBI Taxonomy" id="1234261"/>
    <lineage>
        <taxon>Eukaryota</taxon>
        <taxon>Metazoa</taxon>
        <taxon>Spiralia</taxon>
        <taxon>Gnathifera</taxon>
        <taxon>Rotifera</taxon>
        <taxon>Eurotatoria</taxon>
        <taxon>Bdelloidea</taxon>
        <taxon>Philodinida</taxon>
        <taxon>Philodinidae</taxon>
        <taxon>Didymodactylos</taxon>
    </lineage>
</organism>
<comment type="caution">
    <text evidence="3">The sequence shown here is derived from an EMBL/GenBank/DDBJ whole genome shotgun (WGS) entry which is preliminary data.</text>
</comment>